<organism evidence="2 3">
    <name type="scientific">Actinacidiphila cocklensis</name>
    <dbReference type="NCBI Taxonomy" id="887465"/>
    <lineage>
        <taxon>Bacteria</taxon>
        <taxon>Bacillati</taxon>
        <taxon>Actinomycetota</taxon>
        <taxon>Actinomycetes</taxon>
        <taxon>Kitasatosporales</taxon>
        <taxon>Streptomycetaceae</taxon>
        <taxon>Actinacidiphila</taxon>
    </lineage>
</organism>
<dbReference type="Gene3D" id="2.170.16.10">
    <property type="entry name" value="Hedgehog/Intein (Hint) domain"/>
    <property type="match status" value="1"/>
</dbReference>
<dbReference type="Proteomes" id="UP001152519">
    <property type="component" value="Unassembled WGS sequence"/>
</dbReference>
<protein>
    <submittedName>
        <fullName evidence="2">RHS repeat-associated protein</fullName>
    </submittedName>
</protein>
<dbReference type="PANTHER" id="PTHR32305">
    <property type="match status" value="1"/>
</dbReference>
<reference evidence="2" key="1">
    <citation type="submission" date="2021-05" db="EMBL/GenBank/DDBJ databases">
        <authorList>
            <person name="Arsene-Ploetze F."/>
        </authorList>
    </citation>
    <scope>NUCLEOTIDE SEQUENCE</scope>
    <source>
        <strain evidence="2">DSM 42138</strain>
    </source>
</reference>
<dbReference type="InterPro" id="IPR050708">
    <property type="entry name" value="T6SS_VgrG/RHS"/>
</dbReference>
<dbReference type="EMBL" id="CAJSLV010000044">
    <property type="protein sequence ID" value="CAG6392283.1"/>
    <property type="molecule type" value="Genomic_DNA"/>
</dbReference>
<name>A0A9W4DMD5_9ACTN</name>
<dbReference type="NCBIfam" id="TIGR03696">
    <property type="entry name" value="Rhs_assc_core"/>
    <property type="match status" value="1"/>
</dbReference>
<accession>A0A9W4DMD5</accession>
<feature type="region of interest" description="Disordered" evidence="1">
    <location>
        <begin position="1834"/>
        <end position="1861"/>
    </location>
</feature>
<gene>
    <name evidence="2" type="ORF">SCOCK_160065</name>
</gene>
<evidence type="ECO:0000313" key="3">
    <source>
        <dbReference type="Proteomes" id="UP001152519"/>
    </source>
</evidence>
<comment type="caution">
    <text evidence="2">The sequence shown here is derived from an EMBL/GenBank/DDBJ whole genome shotgun (WGS) entry which is preliminary data.</text>
</comment>
<evidence type="ECO:0000256" key="1">
    <source>
        <dbReference type="SAM" id="MobiDB-lite"/>
    </source>
</evidence>
<proteinExistence type="predicted"/>
<dbReference type="Gene3D" id="2.180.10.10">
    <property type="entry name" value="RHS repeat-associated core"/>
    <property type="match status" value="1"/>
</dbReference>
<dbReference type="CDD" id="cd00081">
    <property type="entry name" value="Hint"/>
    <property type="match status" value="1"/>
</dbReference>
<dbReference type="SUPFAM" id="SSF51294">
    <property type="entry name" value="Hedgehog/intein (Hint) domain"/>
    <property type="match status" value="1"/>
</dbReference>
<dbReference type="InterPro" id="IPR036844">
    <property type="entry name" value="Hint_dom_sf"/>
</dbReference>
<keyword evidence="3" id="KW-1185">Reference proteome</keyword>
<sequence length="2364" mass="246262">MWLGGLTVLGVTATLLGPIGTGVIEAATPTDSHKVWSPPGTKLPRTASVPVQNAARPTAPKLHYQVPGAWGGVAGAPAPSAGTATVAVPGKGRPSAHASQSPVWIGSAPSGAKAARATGLAAPAAPAASGTPVVVRTVSGSTAKAAGLAGPVVSLTRGSAGPAGLVEVGLDVSSLDAAYGGDAASRARLVTLPACALTTPAAAGCGKETPVPSHVDPATERLVADVRIPATTTQAAAGSVVIAADPAPAGGGGTYAATSLNPSNAWTAGSSSGGFGYSYPIQVPPAIGGDAPKVSLDYNSSSLDGLTSSTNSQASWIGDGWDYSPGYVERSYKSCDKDGISHSGDLCWGGYNATLSLNGTSAELVQDDTSGAWRLKNDDGSKVEFLSGASNGAHAGEYVKVSTSSGSIYYFGANHLPGGDNSDPATNSAWTEPVYAPKSGDPCYDSAKGDESWCQMAWRFNLDYAVDPNGNLTTYTYSTESNSYQRGGGQHENGGTLTSYIRGGALTSISYGQRLADQITAKGTLKAAAKVVFTPRAEGRCSTDGGFTCDGATLASGNASHWPDVPYDQNCASSGTCHNVGPSFWSNIRLKSITTQVLSNGAYKDVDTYDLTQSFQDPHDGTKPSLWLASIQRTGKDGTPNLQLPKVTFTPVELPNRVDGTDLVPAPGIFNRPRIQELTTETGEQIQVDYSLPACSRVNHVMPADPSTDTMACYNVLWSPPGSVYGADPASDWFNRYQVASVTENDPVAHSPAQVTTYTYGPAAWHYNDEELADPKSRTWDQFRGYASVTAVTGSGQDGPQSQTVTKYLQGMDGDRTASGGTKPVKVTDTLGDQITDTEWLSGQTLETDTYDKAGGSVTAYTVTVGSSPVTTATHSRGADLPKLLAGYASTRSVVTSKAKKADGSWETTTTTTVTDSGHANRTASVETQAAGQPDSCVLTSYATSSNTLLATLPDEVRTISGTSACTAKPTATNTVSDLRTLYDSLAFGSASGTGAPTTAQEIDHYDASGNAVFSTKGTTAYDAYGRAVSTTDPNATDTQHPNGATTTTTYAPAHTGELPSTITVAHAAPGSTTDWSITTTVDIARNLELTSTDINNKVTTEAYDSLGRLTKLWYPGRTSSQNPSVTYGYAVNGSAAPSAVTTSTLTSDTPRYLVSVEIFDGLGRSRQTQSTPGISAYHGRVLTDTFYDSQGRTAGARSPYYDNAAAPSGTLVTTFEDDQVPEQTTTEYDGQGRPTAQITSSYAVEQWRTTTAYPGVDETDVTPPAGGTPTTTITDSLNRTSQVWQYKTATPTRNAADADVTAYTYTPSGKPLTRTDSTAKDTWSYGYDLHGRTISATDPDTGTLTSAYDSDGRLKSTTDARKVTLSFDYDLTGRKTAEYSTTAPSTTKVPMAAWTYDSIANAKGQPVTSTSYLAGDTAHPYTSAITGYDADYHATGTTVTIPSTEGGLARAYTSQSAYDPITGAITASHTDARGGLPAETVNYKYDVNGPLITFGSAQTTYDLSTDYDAYGRAIRTTVNPWGTEVVATDNYDEATGALLSTWVDKQTATSGAVQQTTYLRNPAGQLTAIKNIPDNTPAQTDLQCFSYDYLDRVTTAWTDTGGTTVKPQPQVPGIGSCMNSTPTSGAAAGRTTVGGPAPYWTSYGYDSRGDRTGLTRHDITGDTAKDVVTTQVFPPAGTQNTPTTAANTGGGTGGAHALLSTTSTGPNNPGAQSFQYDADGNTTAVTGTPGTTTLAWTPDGKLASLDATGTSGDSSYVYDAEGNQLVRHDPGHATLNLGFDELTLDTATGAVTDARSYTLPDGLTGVLQPSGLTWQSADLNGTATLALDSTTLAETRRPSDPFGQPRGTQPTVWAGDHGFVGGTADDATGLTNLGAREYQPATGRFLSPDPILDAAQPQQWNGYSYADNDPVNLSDPAGTDPPGTQNTCAYDLSYCTPKQCEGVRGVPCGHQGKVTVGGPKGPGLTVGTYDDGQPTLDTVRVPTRKELAARYIARDTDSYASLIGKWIQQECGGSNDSVPVMIKFCDDAASSGLLPKAGDDPFGIKDTVHCVTKGKDCGWAAVGVASDLLMFVPGVGEEADGAKVAARGAGTGAEVAVKDIGSGLEELAKSVCSVDSFPAETPVLRADGGAGPISEVKVGDTVLATDPLTGKTAPEKVVAVITTLTDTDFTDITVGADTGKGTPHALTSTQHHPYWDATRERWVNAADLHVGDALRLPDGHTTTVATVRNYTARIVTYNLTVEDLHTYYVLAGGIPVLVHNDRCLIGNLVGPKGEKLWLPKGRKAIATANNLKGWIFDVKPSEALANGFHKTVRYVRVMDPVTGGPHPYPNGYVSYLNDGGQIINPITGQTLTKADPYWHIAIP</sequence>
<feature type="region of interest" description="Disordered" evidence="1">
    <location>
        <begin position="1902"/>
        <end position="1923"/>
    </location>
</feature>
<evidence type="ECO:0000313" key="2">
    <source>
        <dbReference type="EMBL" id="CAG6392283.1"/>
    </source>
</evidence>
<feature type="region of interest" description="Disordered" evidence="1">
    <location>
        <begin position="82"/>
        <end position="108"/>
    </location>
</feature>
<feature type="region of interest" description="Disordered" evidence="1">
    <location>
        <begin position="30"/>
        <end position="49"/>
    </location>
</feature>
<dbReference type="Pfam" id="PF07591">
    <property type="entry name" value="PT-HINT"/>
    <property type="match status" value="1"/>
</dbReference>
<dbReference type="InterPro" id="IPR022385">
    <property type="entry name" value="Rhs_assc_core"/>
</dbReference>
<dbReference type="PANTHER" id="PTHR32305:SF17">
    <property type="entry name" value="TRNA NUCLEASE WAPA"/>
    <property type="match status" value="1"/>
</dbReference>